<reference evidence="2" key="1">
    <citation type="submission" date="2023-07" db="EMBL/GenBank/DDBJ databases">
        <title>Chromosome-level genome assembly of Artemia franciscana.</title>
        <authorList>
            <person name="Jo E."/>
        </authorList>
    </citation>
    <scope>NUCLEOTIDE SEQUENCE</scope>
    <source>
        <tissue evidence="2">Whole body</tissue>
    </source>
</reference>
<dbReference type="Proteomes" id="UP001187531">
    <property type="component" value="Unassembled WGS sequence"/>
</dbReference>
<comment type="caution">
    <text evidence="2">The sequence shown here is derived from an EMBL/GenBank/DDBJ whole genome shotgun (WGS) entry which is preliminary data.</text>
</comment>
<evidence type="ECO:0000313" key="2">
    <source>
        <dbReference type="EMBL" id="KAK2708774.1"/>
    </source>
</evidence>
<dbReference type="AlphaFoldDB" id="A0AA88HKK6"/>
<dbReference type="InterPro" id="IPR006573">
    <property type="entry name" value="NHR_dom"/>
</dbReference>
<dbReference type="EMBL" id="JAVRJZ010000018">
    <property type="protein sequence ID" value="KAK2708774.1"/>
    <property type="molecule type" value="Genomic_DNA"/>
</dbReference>
<dbReference type="PANTHER" id="PTHR12429:SF8">
    <property type="entry name" value="NEURALIZED-LIKE PROTEIN 2"/>
    <property type="match status" value="1"/>
</dbReference>
<evidence type="ECO:0000259" key="1">
    <source>
        <dbReference type="PROSITE" id="PS51065"/>
    </source>
</evidence>
<dbReference type="InterPro" id="IPR043136">
    <property type="entry name" value="B30.2/SPRY_sf"/>
</dbReference>
<dbReference type="PANTHER" id="PTHR12429">
    <property type="entry name" value="NEURALIZED"/>
    <property type="match status" value="1"/>
</dbReference>
<sequence length="323" mass="35625">MARQISIALARKNNSHGFKDEKVPLAAWKNISIDESRTVATRSSSFADAIVFSSNPLLPNEQFVVQILQTERGWSGHLRIGLTQIDPSTISSLPQFAMPNLVQRTWICALSKVHSSLTNMVSSFTESTLPTEVGGYLGVRFVPCNDHTAEMKISVNGRDLRYCTAETLYDGPLSGEIPYQDGPIYAVFDVYGTTKAIGVVQISYYLAYNEASAATLQTLILVLNGSLGKLLPPLLDLLYSKCFSQEEGTENTLPYVFQDNCAQRTLEVALSVGSSTFYDKAYEKLFKGRLVDLCETESKFAVISLIGGCKDKEKVCELIFFCS</sequence>
<name>A0AA88HKK6_ARTSF</name>
<dbReference type="InterPro" id="IPR037962">
    <property type="entry name" value="Neuralized"/>
</dbReference>
<feature type="domain" description="NHR" evidence="1">
    <location>
        <begin position="20"/>
        <end position="202"/>
    </location>
</feature>
<gene>
    <name evidence="2" type="ORF">QYM36_014400</name>
</gene>
<dbReference type="GO" id="GO:0061630">
    <property type="term" value="F:ubiquitin protein ligase activity"/>
    <property type="evidence" value="ECO:0007669"/>
    <property type="project" value="TreeGrafter"/>
</dbReference>
<dbReference type="Pfam" id="PF07177">
    <property type="entry name" value="Neuralized"/>
    <property type="match status" value="1"/>
</dbReference>
<dbReference type="SMART" id="SM00588">
    <property type="entry name" value="NEUZ"/>
    <property type="match status" value="1"/>
</dbReference>
<accession>A0AA88HKK6</accession>
<organism evidence="2 3">
    <name type="scientific">Artemia franciscana</name>
    <name type="common">Brine shrimp</name>
    <name type="synonym">Artemia sanfranciscana</name>
    <dbReference type="NCBI Taxonomy" id="6661"/>
    <lineage>
        <taxon>Eukaryota</taxon>
        <taxon>Metazoa</taxon>
        <taxon>Ecdysozoa</taxon>
        <taxon>Arthropoda</taxon>
        <taxon>Crustacea</taxon>
        <taxon>Branchiopoda</taxon>
        <taxon>Anostraca</taxon>
        <taxon>Artemiidae</taxon>
        <taxon>Artemia</taxon>
    </lineage>
</organism>
<dbReference type="PROSITE" id="PS51065">
    <property type="entry name" value="NHR"/>
    <property type="match status" value="1"/>
</dbReference>
<dbReference type="Gene3D" id="2.60.120.920">
    <property type="match status" value="1"/>
</dbReference>
<evidence type="ECO:0000313" key="3">
    <source>
        <dbReference type="Proteomes" id="UP001187531"/>
    </source>
</evidence>
<keyword evidence="3" id="KW-1185">Reference proteome</keyword>
<proteinExistence type="predicted"/>
<protein>
    <recommendedName>
        <fullName evidence="1">NHR domain-containing protein</fullName>
    </recommendedName>
</protein>